<evidence type="ECO:0000256" key="18">
    <source>
        <dbReference type="SAM" id="SignalP"/>
    </source>
</evidence>
<name>W9ZGE8_9EURO</name>
<dbReference type="InterPro" id="IPR001579">
    <property type="entry name" value="Glyco_hydro_18_chit_AS"/>
</dbReference>
<keyword evidence="5" id="KW-0336">GPI-anchor</keyword>
<dbReference type="InterPro" id="IPR001223">
    <property type="entry name" value="Glyco_hydro18_cat"/>
</dbReference>
<dbReference type="GO" id="GO:0000272">
    <property type="term" value="P:polysaccharide catabolic process"/>
    <property type="evidence" value="ECO:0007669"/>
    <property type="project" value="UniProtKB-KW"/>
</dbReference>
<evidence type="ECO:0000256" key="16">
    <source>
        <dbReference type="ARBA" id="ARBA00025727"/>
    </source>
</evidence>
<evidence type="ECO:0000256" key="6">
    <source>
        <dbReference type="ARBA" id="ARBA00022669"/>
    </source>
</evidence>
<dbReference type="STRING" id="1182541.W9ZGE8"/>
<evidence type="ECO:0000313" key="20">
    <source>
        <dbReference type="EMBL" id="EXJ93574.1"/>
    </source>
</evidence>
<keyword evidence="14" id="KW-0326">Glycosidase</keyword>
<dbReference type="SUPFAM" id="SSF51445">
    <property type="entry name" value="(Trans)glycosidases"/>
    <property type="match status" value="1"/>
</dbReference>
<evidence type="ECO:0000256" key="5">
    <source>
        <dbReference type="ARBA" id="ARBA00022622"/>
    </source>
</evidence>
<dbReference type="HOGENOM" id="CLU_009107_1_0_1"/>
<comment type="similarity">
    <text evidence="16">Belongs to the glycosyl hydrolase 18 family. Chitinase class III subfamily.</text>
</comment>
<evidence type="ECO:0000259" key="19">
    <source>
        <dbReference type="PROSITE" id="PS51910"/>
    </source>
</evidence>
<dbReference type="GO" id="GO:0006032">
    <property type="term" value="P:chitin catabolic process"/>
    <property type="evidence" value="ECO:0007669"/>
    <property type="project" value="UniProtKB-KW"/>
</dbReference>
<evidence type="ECO:0000256" key="15">
    <source>
        <dbReference type="ARBA" id="ARBA00023326"/>
    </source>
</evidence>
<dbReference type="Gene3D" id="3.20.20.80">
    <property type="entry name" value="Glycosidases"/>
    <property type="match status" value="1"/>
</dbReference>
<dbReference type="OrthoDB" id="6020543at2759"/>
<accession>W9ZGE8</accession>
<dbReference type="Proteomes" id="UP000019484">
    <property type="component" value="Unassembled WGS sequence"/>
</dbReference>
<keyword evidence="15" id="KW-0624">Polysaccharide degradation</keyword>
<comment type="subcellular location">
    <subcellularLocation>
        <location evidence="2">Cell membrane</location>
        <topology evidence="2">Lipid-anchor</topology>
        <topology evidence="2">GPI-anchor</topology>
    </subcellularLocation>
</comment>
<keyword evidence="6" id="KW-0147">Chitin-binding</keyword>
<protein>
    <recommendedName>
        <fullName evidence="3">chitinase</fullName>
        <ecNumber evidence="3">3.2.1.14</ecNumber>
    </recommendedName>
</protein>
<evidence type="ECO:0000256" key="17">
    <source>
        <dbReference type="SAM" id="MobiDB-lite"/>
    </source>
</evidence>
<keyword evidence="13" id="KW-0449">Lipoprotein</keyword>
<evidence type="ECO:0000256" key="11">
    <source>
        <dbReference type="ARBA" id="ARBA00023180"/>
    </source>
</evidence>
<dbReference type="InterPro" id="IPR050542">
    <property type="entry name" value="Glycosyl_Hydrlase18_Chitinase"/>
</dbReference>
<keyword evidence="12" id="KW-0119">Carbohydrate metabolism</keyword>
<dbReference type="PANTHER" id="PTHR45708">
    <property type="entry name" value="ENDOCHITINASE"/>
    <property type="match status" value="1"/>
</dbReference>
<organism evidence="20 21">
    <name type="scientific">Capronia coronata CBS 617.96</name>
    <dbReference type="NCBI Taxonomy" id="1182541"/>
    <lineage>
        <taxon>Eukaryota</taxon>
        <taxon>Fungi</taxon>
        <taxon>Dikarya</taxon>
        <taxon>Ascomycota</taxon>
        <taxon>Pezizomycotina</taxon>
        <taxon>Eurotiomycetes</taxon>
        <taxon>Chaetothyriomycetidae</taxon>
        <taxon>Chaetothyriales</taxon>
        <taxon>Herpotrichiellaceae</taxon>
        <taxon>Capronia</taxon>
    </lineage>
</organism>
<keyword evidence="8" id="KW-0378">Hydrolase</keyword>
<dbReference type="GO" id="GO:0005576">
    <property type="term" value="C:extracellular region"/>
    <property type="evidence" value="ECO:0007669"/>
    <property type="project" value="TreeGrafter"/>
</dbReference>
<evidence type="ECO:0000313" key="21">
    <source>
        <dbReference type="Proteomes" id="UP000019484"/>
    </source>
</evidence>
<evidence type="ECO:0000256" key="1">
    <source>
        <dbReference type="ARBA" id="ARBA00000822"/>
    </source>
</evidence>
<comment type="catalytic activity">
    <reaction evidence="1">
        <text>Random endo-hydrolysis of N-acetyl-beta-D-glucosaminide (1-&gt;4)-beta-linkages in chitin and chitodextrins.</text>
        <dbReference type="EC" id="3.2.1.14"/>
    </reaction>
</comment>
<keyword evidence="10" id="KW-0472">Membrane</keyword>
<dbReference type="GO" id="GO:0005886">
    <property type="term" value="C:plasma membrane"/>
    <property type="evidence" value="ECO:0007669"/>
    <property type="project" value="UniProtKB-SubCell"/>
</dbReference>
<dbReference type="PROSITE" id="PS51910">
    <property type="entry name" value="GH18_2"/>
    <property type="match status" value="1"/>
</dbReference>
<dbReference type="PANTHER" id="PTHR45708:SF47">
    <property type="entry name" value="ENDOCHITINASE A"/>
    <property type="match status" value="1"/>
</dbReference>
<dbReference type="InterPro" id="IPR017853">
    <property type="entry name" value="GH"/>
</dbReference>
<evidence type="ECO:0000256" key="4">
    <source>
        <dbReference type="ARBA" id="ARBA00022475"/>
    </source>
</evidence>
<comment type="caution">
    <text evidence="20">The sequence shown here is derived from an EMBL/GenBank/DDBJ whole genome shotgun (WGS) entry which is preliminary data.</text>
</comment>
<dbReference type="PROSITE" id="PS01095">
    <property type="entry name" value="GH18_1"/>
    <property type="match status" value="1"/>
</dbReference>
<evidence type="ECO:0000256" key="13">
    <source>
        <dbReference type="ARBA" id="ARBA00023288"/>
    </source>
</evidence>
<proteinExistence type="inferred from homology"/>
<feature type="signal peptide" evidence="18">
    <location>
        <begin position="1"/>
        <end position="22"/>
    </location>
</feature>
<evidence type="ECO:0000256" key="2">
    <source>
        <dbReference type="ARBA" id="ARBA00004609"/>
    </source>
</evidence>
<gene>
    <name evidence="20" type="ORF">A1O1_01966</name>
</gene>
<keyword evidence="4" id="KW-1003">Cell membrane</keyword>
<feature type="compositionally biased region" description="Low complexity" evidence="17">
    <location>
        <begin position="494"/>
        <end position="504"/>
    </location>
</feature>
<dbReference type="RefSeq" id="XP_007721068.1">
    <property type="nucleotide sequence ID" value="XM_007722878.1"/>
</dbReference>
<evidence type="ECO:0000256" key="8">
    <source>
        <dbReference type="ARBA" id="ARBA00022801"/>
    </source>
</evidence>
<evidence type="ECO:0000256" key="12">
    <source>
        <dbReference type="ARBA" id="ARBA00023277"/>
    </source>
</evidence>
<evidence type="ECO:0000256" key="14">
    <source>
        <dbReference type="ARBA" id="ARBA00023295"/>
    </source>
</evidence>
<evidence type="ECO:0000256" key="10">
    <source>
        <dbReference type="ARBA" id="ARBA00023136"/>
    </source>
</evidence>
<evidence type="ECO:0000256" key="9">
    <source>
        <dbReference type="ARBA" id="ARBA00023024"/>
    </source>
</evidence>
<feature type="region of interest" description="Disordered" evidence="17">
    <location>
        <begin position="463"/>
        <end position="504"/>
    </location>
</feature>
<dbReference type="CDD" id="cd02877">
    <property type="entry name" value="GH18_hevamine_XipI_class_III"/>
    <property type="match status" value="1"/>
</dbReference>
<keyword evidence="21" id="KW-1185">Reference proteome</keyword>
<evidence type="ECO:0000256" key="7">
    <source>
        <dbReference type="ARBA" id="ARBA00022729"/>
    </source>
</evidence>
<feature type="domain" description="GH18" evidence="19">
    <location>
        <begin position="40"/>
        <end position="357"/>
    </location>
</feature>
<reference evidence="20 21" key="1">
    <citation type="submission" date="2013-03" db="EMBL/GenBank/DDBJ databases">
        <title>The Genome Sequence of Capronia coronata CBS 617.96.</title>
        <authorList>
            <consortium name="The Broad Institute Genomics Platform"/>
            <person name="Cuomo C."/>
            <person name="de Hoog S."/>
            <person name="Gorbushina A."/>
            <person name="Walker B."/>
            <person name="Young S.K."/>
            <person name="Zeng Q."/>
            <person name="Gargeya S."/>
            <person name="Fitzgerald M."/>
            <person name="Haas B."/>
            <person name="Abouelleil A."/>
            <person name="Allen A.W."/>
            <person name="Alvarado L."/>
            <person name="Arachchi H.M."/>
            <person name="Berlin A.M."/>
            <person name="Chapman S.B."/>
            <person name="Gainer-Dewar J."/>
            <person name="Goldberg J."/>
            <person name="Griggs A."/>
            <person name="Gujja S."/>
            <person name="Hansen M."/>
            <person name="Howarth C."/>
            <person name="Imamovic A."/>
            <person name="Ireland A."/>
            <person name="Larimer J."/>
            <person name="McCowan C."/>
            <person name="Murphy C."/>
            <person name="Pearson M."/>
            <person name="Poon T.W."/>
            <person name="Priest M."/>
            <person name="Roberts A."/>
            <person name="Saif S."/>
            <person name="Shea T."/>
            <person name="Sisk P."/>
            <person name="Sykes S."/>
            <person name="Wortman J."/>
            <person name="Nusbaum C."/>
            <person name="Birren B."/>
        </authorList>
    </citation>
    <scope>NUCLEOTIDE SEQUENCE [LARGE SCALE GENOMIC DNA]</scope>
    <source>
        <strain evidence="20 21">CBS 617.96</strain>
    </source>
</reference>
<sequence length="905" mass="90946">MAPTRLTASLLATLTLISSAIATPILDTRSTTSKRAASPLSLAVYWGQGPNQPRLADFCQDATIDVIPIGFVNTFPDQTDGNNGYPGTNYGNACGSPYWVAPDGTQTEMFTTCTQIAEDIPICQALGKKILVSLGGASSGNFIASAASAKEFADFLWGSYGPPQDTTETLYPRPFGQTIVDGFDLDIESGGSFGYADLVNEFRALFAGQSKQYYISSAPQCVVPDAHLADAIANSDIDYVFVQYYNTDSCSAASLFSSGTLNTGTDVSFGWADWLRTNSKNPNVKLFVGLPASTAAAHPQDYLDLDEVKALLNVYACNSAYQSIFGGVMLWEATYSADNQINGESYAQNVKDLFSQLSCSSPSTTTISTATSTTTTLALSTMTTTTTAITTTVPVTTTTTTPVIPTTTTTPTTTSSSFPGFPYTSSSSSVSTTTSAAFSSVATSAVTTSSSAATTTTSSYAVGPIGGSASSSTSTSTSTSTTSNAFSVGPIGGSTTATSSTSSTSSYAFSVGPIGGSTTTTSSASSYAFSVGPIGGATTTTSSTTSAVAAVTTSTSTSTVSSGYAVGPVGGSITTSSTTSTTSTAIVGPVSGASSTSTTPVAVVSPILSSAASTTTSPFTWEDWTTTAPIAAITTSSASVVVAPDYTTTVWVTSYIDICPTGFTTLPYTLTTTVPVVAVAATATTTFVWPTETNGCPSGFTTTVTVCTVCAETWTTVTLTVPIATVTAVETQTVVPVPVEAVQLTSTSTETGALATETVALATATASASTETSVYTLTTSVAVAAAGAESTETETATPAGTIETSTIVSAAAPAATSTVVLPNGGVKTLSLASVVSAATATGTGIVVAPSSNSGWLAPSQPEASASSVAPANVATYTGGAAQSGLPGTVLSLAVCMVVAVAGSFI</sequence>
<keyword evidence="9" id="KW-0146">Chitin degradation</keyword>
<dbReference type="GO" id="GO:0008061">
    <property type="term" value="F:chitin binding"/>
    <property type="evidence" value="ECO:0007669"/>
    <property type="project" value="UniProtKB-KW"/>
</dbReference>
<keyword evidence="11" id="KW-0325">Glycoprotein</keyword>
<feature type="compositionally biased region" description="Low complexity" evidence="17">
    <location>
        <begin position="470"/>
        <end position="483"/>
    </location>
</feature>
<feature type="chain" id="PRO_5004934215" description="chitinase" evidence="18">
    <location>
        <begin position="23"/>
        <end position="905"/>
    </location>
</feature>
<dbReference type="InterPro" id="IPR045321">
    <property type="entry name" value="Cts1-like"/>
</dbReference>
<dbReference type="GeneID" id="19156867"/>
<evidence type="ECO:0000256" key="3">
    <source>
        <dbReference type="ARBA" id="ARBA00012729"/>
    </source>
</evidence>
<keyword evidence="7 18" id="KW-0732">Signal</keyword>
<dbReference type="GO" id="GO:0098552">
    <property type="term" value="C:side of membrane"/>
    <property type="evidence" value="ECO:0007669"/>
    <property type="project" value="UniProtKB-KW"/>
</dbReference>
<dbReference type="eggNOG" id="KOG4701">
    <property type="taxonomic scope" value="Eukaryota"/>
</dbReference>
<dbReference type="EC" id="3.2.1.14" evidence="3"/>
<dbReference type="AlphaFoldDB" id="W9ZGE8"/>
<dbReference type="GO" id="GO:0008843">
    <property type="term" value="F:endochitinase activity"/>
    <property type="evidence" value="ECO:0007669"/>
    <property type="project" value="UniProtKB-EC"/>
</dbReference>
<dbReference type="EMBL" id="AMWN01000002">
    <property type="protein sequence ID" value="EXJ93574.1"/>
    <property type="molecule type" value="Genomic_DNA"/>
</dbReference>